<dbReference type="GO" id="GO:0004519">
    <property type="term" value="F:endonuclease activity"/>
    <property type="evidence" value="ECO:0007669"/>
    <property type="project" value="UniProtKB-KW"/>
</dbReference>
<keyword evidence="6" id="KW-0378">Hydrolase</keyword>
<evidence type="ECO:0000256" key="3">
    <source>
        <dbReference type="ARBA" id="ARBA00023125"/>
    </source>
</evidence>
<protein>
    <submittedName>
        <fullName evidence="6">Restriction endonuclease subunit S</fullName>
    </submittedName>
</protein>
<dbReference type="RefSeq" id="WP_125878176.1">
    <property type="nucleotide sequence ID" value="NZ_RHQL01000013.1"/>
</dbReference>
<dbReference type="CDD" id="cd17253">
    <property type="entry name" value="RMtype1_S_Eco933I-TRD2-CR2_like"/>
    <property type="match status" value="1"/>
</dbReference>
<dbReference type="PANTHER" id="PTHR43140:SF1">
    <property type="entry name" value="TYPE I RESTRICTION ENZYME ECOKI SPECIFICITY SUBUNIT"/>
    <property type="match status" value="1"/>
</dbReference>
<dbReference type="InterPro" id="IPR044946">
    <property type="entry name" value="Restrct_endonuc_typeI_TRD_sf"/>
</dbReference>
<evidence type="ECO:0000256" key="4">
    <source>
        <dbReference type="SAM" id="Coils"/>
    </source>
</evidence>
<keyword evidence="4" id="KW-0175">Coiled coil</keyword>
<dbReference type="GO" id="GO:0009307">
    <property type="term" value="P:DNA restriction-modification system"/>
    <property type="evidence" value="ECO:0007669"/>
    <property type="project" value="UniProtKB-KW"/>
</dbReference>
<evidence type="ECO:0000313" key="7">
    <source>
        <dbReference type="Proteomes" id="UP000276506"/>
    </source>
</evidence>
<evidence type="ECO:0000313" key="6">
    <source>
        <dbReference type="EMBL" id="RRV07700.1"/>
    </source>
</evidence>
<feature type="domain" description="Type I restriction modification DNA specificity" evidence="5">
    <location>
        <begin position="80"/>
        <end position="251"/>
    </location>
</feature>
<dbReference type="PANTHER" id="PTHR43140">
    <property type="entry name" value="TYPE-1 RESTRICTION ENZYME ECOKI SPECIFICITY PROTEIN"/>
    <property type="match status" value="1"/>
</dbReference>
<reference evidence="6 7" key="1">
    <citation type="submission" date="2018-10" db="EMBL/GenBank/DDBJ databases">
        <title>Transmission dynamics of multidrug resistant bacteria on intensive care unit surfaces.</title>
        <authorList>
            <person name="D'Souza A.W."/>
            <person name="Potter R.F."/>
            <person name="Wallace M."/>
            <person name="Shupe A."/>
            <person name="Patel S."/>
            <person name="Sun S."/>
            <person name="Gul D."/>
            <person name="Kwon J.H."/>
            <person name="Andleeb S."/>
            <person name="Burnham C.-A.D."/>
            <person name="Dantas G."/>
        </authorList>
    </citation>
    <scope>NUCLEOTIDE SEQUENCE [LARGE SCALE GENOMIC DNA]</scope>
    <source>
        <strain evidence="6 7">PX_177</strain>
    </source>
</reference>
<dbReference type="Gene3D" id="3.90.220.20">
    <property type="entry name" value="DNA methylase specificity domains"/>
    <property type="match status" value="2"/>
</dbReference>
<evidence type="ECO:0000259" key="5">
    <source>
        <dbReference type="Pfam" id="PF01420"/>
    </source>
</evidence>
<dbReference type="EMBL" id="RHQL01000013">
    <property type="protein sequence ID" value="RRV07700.1"/>
    <property type="molecule type" value="Genomic_DNA"/>
</dbReference>
<dbReference type="InterPro" id="IPR000055">
    <property type="entry name" value="Restrct_endonuc_typeI_TRD"/>
</dbReference>
<dbReference type="SUPFAM" id="SSF116734">
    <property type="entry name" value="DNA methylase specificity domain"/>
    <property type="match status" value="2"/>
</dbReference>
<keyword evidence="3" id="KW-0238">DNA-binding</keyword>
<dbReference type="AlphaFoldDB" id="A0A3R8VRM2"/>
<dbReference type="InterPro" id="IPR051212">
    <property type="entry name" value="Type-I_RE_S_subunit"/>
</dbReference>
<keyword evidence="2" id="KW-0680">Restriction system</keyword>
<feature type="domain" description="Type I restriction modification DNA specificity" evidence="5">
    <location>
        <begin position="410"/>
        <end position="531"/>
    </location>
</feature>
<keyword evidence="6" id="KW-0540">Nuclease</keyword>
<comment type="caution">
    <text evidence="6">The sequence shown here is derived from an EMBL/GenBank/DDBJ whole genome shotgun (WGS) entry which is preliminary data.</text>
</comment>
<comment type="similarity">
    <text evidence="1">Belongs to the type-I restriction system S methylase family.</text>
</comment>
<dbReference type="Pfam" id="PF01420">
    <property type="entry name" value="Methylase_S"/>
    <property type="match status" value="2"/>
</dbReference>
<dbReference type="Proteomes" id="UP000276506">
    <property type="component" value="Unassembled WGS sequence"/>
</dbReference>
<gene>
    <name evidence="6" type="ORF">EGJ28_18700</name>
</gene>
<sequence>MTALLTDNLPLLAGAPNGIKKLRELILELAVRGKLVPQNPNDEPASELLKRIAAEKKGLSPKVKKSSDTPMGAVAFELPESWCWASFGDIAQHNSGKTLDKGKNSGVPRNYITTSNLYWGRFDLASVRQMLFEEKDLARCTAIKNDLLICEGGEAGRAAVWDQESEICFQNHVHRARFFGEINPYYAQRYFERLNYSGEIAEYRKGVGISNMSSKALASIPMPVPPLAEQHRIVAKVDELMALCDRLEAQQADAESAHAQLVQALLGSLTQATDAEDFAASWQRLAEHFHTLFTTESSIDALKQTLLQLAVMGKLVPQDPSDEPANELLKKITEEKARLVTEGELKKQKPLEEVRDDEALFELPSNWAWARFGNVCAIKGELVRPEDFPSLRQVAPDCIEKGTGRLTDNRTVKDSGVKGPNSRFFSGQIVYSKIRPSLSKAVLVDFDGLCSADMYPIDAFINPEFLLKEILSEVFLEQVRVAENRIKMPKLNQESLTGFVLPIPPLPEQHRIVAKVDQLMALCDQLKTRLTQARQLNEQLATALVEQAVA</sequence>
<keyword evidence="6" id="KW-0255">Endonuclease</keyword>
<feature type="coiled-coil region" evidence="4">
    <location>
        <begin position="516"/>
        <end position="543"/>
    </location>
</feature>
<proteinExistence type="inferred from homology"/>
<accession>A0A3R8VRM2</accession>
<evidence type="ECO:0000256" key="2">
    <source>
        <dbReference type="ARBA" id="ARBA00022747"/>
    </source>
</evidence>
<evidence type="ECO:0000256" key="1">
    <source>
        <dbReference type="ARBA" id="ARBA00010923"/>
    </source>
</evidence>
<name>A0A3R8VRM2_9GAMM</name>
<organism evidence="6 7">
    <name type="scientific">Stutzerimonas xanthomarina</name>
    <dbReference type="NCBI Taxonomy" id="271420"/>
    <lineage>
        <taxon>Bacteria</taxon>
        <taxon>Pseudomonadati</taxon>
        <taxon>Pseudomonadota</taxon>
        <taxon>Gammaproteobacteria</taxon>
        <taxon>Pseudomonadales</taxon>
        <taxon>Pseudomonadaceae</taxon>
        <taxon>Stutzerimonas</taxon>
    </lineage>
</organism>
<feature type="coiled-coil region" evidence="4">
    <location>
        <begin position="237"/>
        <end position="264"/>
    </location>
</feature>
<dbReference type="GO" id="GO:0003677">
    <property type="term" value="F:DNA binding"/>
    <property type="evidence" value="ECO:0007669"/>
    <property type="project" value="UniProtKB-KW"/>
</dbReference>